<name>A0ACA9N3V9_9GLOM</name>
<keyword evidence="2" id="KW-1185">Reference proteome</keyword>
<dbReference type="Proteomes" id="UP000789525">
    <property type="component" value="Unassembled WGS sequence"/>
</dbReference>
<accession>A0ACA9N3V9</accession>
<protein>
    <submittedName>
        <fullName evidence="1">1425_t:CDS:1</fullName>
    </submittedName>
</protein>
<gene>
    <name evidence="1" type="ORF">ACOLOM_LOCUS7697</name>
</gene>
<evidence type="ECO:0000313" key="2">
    <source>
        <dbReference type="Proteomes" id="UP000789525"/>
    </source>
</evidence>
<proteinExistence type="predicted"/>
<dbReference type="EMBL" id="CAJVPT010018286">
    <property type="protein sequence ID" value="CAG8633055.1"/>
    <property type="molecule type" value="Genomic_DNA"/>
</dbReference>
<comment type="caution">
    <text evidence="1">The sequence shown here is derived from an EMBL/GenBank/DDBJ whole genome shotgun (WGS) entry which is preliminary data.</text>
</comment>
<reference evidence="1" key="1">
    <citation type="submission" date="2021-06" db="EMBL/GenBank/DDBJ databases">
        <authorList>
            <person name="Kallberg Y."/>
            <person name="Tangrot J."/>
            <person name="Rosling A."/>
        </authorList>
    </citation>
    <scope>NUCLEOTIDE SEQUENCE</scope>
    <source>
        <strain evidence="1">CL356</strain>
    </source>
</reference>
<feature type="non-terminal residue" evidence="1">
    <location>
        <position position="141"/>
    </location>
</feature>
<sequence>MCYDNTYNVREVTVWPSELQSKYGDIFEVYAGSKRQVWLCNEELARKLIDPFDRNFHNLIGEDCDISEIGFLNVGLATNLNYDSWARLRRFYAKTIASPLFMRQALIYTQNGFQRMEYYWEKLGEDSVLELPHWMRRYLME</sequence>
<organism evidence="1 2">
    <name type="scientific">Acaulospora colombiana</name>
    <dbReference type="NCBI Taxonomy" id="27376"/>
    <lineage>
        <taxon>Eukaryota</taxon>
        <taxon>Fungi</taxon>
        <taxon>Fungi incertae sedis</taxon>
        <taxon>Mucoromycota</taxon>
        <taxon>Glomeromycotina</taxon>
        <taxon>Glomeromycetes</taxon>
        <taxon>Diversisporales</taxon>
        <taxon>Acaulosporaceae</taxon>
        <taxon>Acaulospora</taxon>
    </lineage>
</organism>
<evidence type="ECO:0000313" key="1">
    <source>
        <dbReference type="EMBL" id="CAG8633055.1"/>
    </source>
</evidence>